<sequence>MCREKATNFDCEEIEFLSACVAQNVHHIENEKTDQSLTKAKNASWEAIEFAFRYNPNVKDRSRQQLADKWKNLKQSIARTTVQNYNDDQLVLQDLRGASAASDDMIQTWQSF</sequence>
<dbReference type="WBParaSite" id="nRc.2.0.1.t16913-RA">
    <property type="protein sequence ID" value="nRc.2.0.1.t16913-RA"/>
    <property type="gene ID" value="nRc.2.0.1.g16913"/>
</dbReference>
<dbReference type="Pfam" id="PF13873">
    <property type="entry name" value="Myb_DNA-bind_5"/>
    <property type="match status" value="1"/>
</dbReference>
<keyword evidence="5" id="KW-1185">Reference proteome</keyword>
<dbReference type="PANTHER" id="PTHR21411">
    <property type="entry name" value="APONTIC"/>
    <property type="match status" value="1"/>
</dbReference>
<comment type="subunit">
    <text evidence="1">Self-associates forming complexes of several hundred monomers.</text>
</comment>
<dbReference type="AlphaFoldDB" id="A0A915IRT8"/>
<accession>A0A915IRT8</accession>
<proteinExistence type="predicted"/>
<reference evidence="6" key="1">
    <citation type="submission" date="2022-11" db="UniProtKB">
        <authorList>
            <consortium name="WormBaseParasite"/>
        </authorList>
    </citation>
    <scope>IDENTIFICATION</scope>
</reference>
<dbReference type="InterPro" id="IPR028002">
    <property type="entry name" value="Myb_DNA-bind_5"/>
</dbReference>
<evidence type="ECO:0000256" key="1">
    <source>
        <dbReference type="ARBA" id="ARBA00011764"/>
    </source>
</evidence>
<dbReference type="Proteomes" id="UP000887565">
    <property type="component" value="Unplaced"/>
</dbReference>
<evidence type="ECO:0000313" key="6">
    <source>
        <dbReference type="WBParaSite" id="nRc.2.0.1.t16913-RA"/>
    </source>
</evidence>
<organism evidence="5 6">
    <name type="scientific">Romanomermis culicivorax</name>
    <name type="common">Nematode worm</name>
    <dbReference type="NCBI Taxonomy" id="13658"/>
    <lineage>
        <taxon>Eukaryota</taxon>
        <taxon>Metazoa</taxon>
        <taxon>Ecdysozoa</taxon>
        <taxon>Nematoda</taxon>
        <taxon>Enoplea</taxon>
        <taxon>Dorylaimia</taxon>
        <taxon>Mermithida</taxon>
        <taxon>Mermithoidea</taxon>
        <taxon>Mermithidae</taxon>
        <taxon>Romanomermis</taxon>
    </lineage>
</organism>
<evidence type="ECO:0000259" key="4">
    <source>
        <dbReference type="Pfam" id="PF13873"/>
    </source>
</evidence>
<feature type="domain" description="Myb/SANT-like DNA-binding" evidence="4">
    <location>
        <begin position="6"/>
        <end position="77"/>
    </location>
</feature>
<dbReference type="PANTHER" id="PTHR21411:SF0">
    <property type="entry name" value="REGULATORY PROTEIN ZESTE"/>
    <property type="match status" value="1"/>
</dbReference>
<evidence type="ECO:0000256" key="2">
    <source>
        <dbReference type="ARBA" id="ARBA00016807"/>
    </source>
</evidence>
<protein>
    <recommendedName>
        <fullName evidence="2">Regulatory protein zeste</fullName>
    </recommendedName>
</protein>
<evidence type="ECO:0000313" key="5">
    <source>
        <dbReference type="Proteomes" id="UP000887565"/>
    </source>
</evidence>
<comment type="function">
    <text evidence="3">Involved in transvection phenomena (= synapsis-dependent gene expression), where the synaptic pairing of chromosomes carrying genes with which zeste interacts influences the expression of these genes. Zeste binds to DNA and stimulates transcription from a nearby promoter.</text>
</comment>
<name>A0A915IRT8_ROMCU</name>
<evidence type="ECO:0000256" key="3">
    <source>
        <dbReference type="ARBA" id="ARBA00025466"/>
    </source>
</evidence>